<accession>A0ACC7S1Z2</accession>
<organism evidence="1 2">
    <name type="scientific">Dolichospermum flos-aquae UHCC 0037</name>
    <dbReference type="NCBI Taxonomy" id="2590026"/>
    <lineage>
        <taxon>Bacteria</taxon>
        <taxon>Bacillati</taxon>
        <taxon>Cyanobacteriota</taxon>
        <taxon>Cyanophyceae</taxon>
        <taxon>Nostocales</taxon>
        <taxon>Aphanizomenonaceae</taxon>
        <taxon>Dolichospermum</taxon>
    </lineage>
</organism>
<dbReference type="Proteomes" id="UP001517388">
    <property type="component" value="Unassembled WGS sequence"/>
</dbReference>
<keyword evidence="2" id="KW-1185">Reference proteome</keyword>
<proteinExistence type="predicted"/>
<comment type="caution">
    <text evidence="1">The sequence shown here is derived from an EMBL/GenBank/DDBJ whole genome shotgun (WGS) entry which is preliminary data.</text>
</comment>
<gene>
    <name evidence="1" type="ORF">FJR39_03075</name>
</gene>
<sequence length="195" mass="22435">MKYIAQTIEAHGVSVEETRYEPEYPELYSQKIACFTGHRKIPDITKQINIAIDLALDMGINHFFLGMALGSDQLAAKVLMSRNLPWTAVIPCANQSELWSLQHRKESDRLLRYAENQVILRPNYTADCMHIRNRYMIDHSDLCIAIYDGRFTGGAFKTYCMAVKKLMPVIKVHPKTKEVSIYQPPKPNHTQFSLF</sequence>
<evidence type="ECO:0000313" key="1">
    <source>
        <dbReference type="EMBL" id="MTJ42267.1"/>
    </source>
</evidence>
<dbReference type="EMBL" id="VILF01000001">
    <property type="protein sequence ID" value="MTJ42267.1"/>
    <property type="molecule type" value="Genomic_DNA"/>
</dbReference>
<name>A0ACC7S1Z2_DOLFA</name>
<evidence type="ECO:0000313" key="2">
    <source>
        <dbReference type="Proteomes" id="UP001517388"/>
    </source>
</evidence>
<reference evidence="2" key="1">
    <citation type="journal article" date="2020" name="Toxins">
        <title>Phylogenomic Analysis of Secondary Metabolism in the Toxic Cyanobacterial Genera Anabaena, Dolichospermum and Aphanizomenon.</title>
        <authorList>
            <person name="Oesterholm J."/>
            <person name="Popin R.V."/>
            <person name="Fewer D.P."/>
            <person name="Sivonen K."/>
        </authorList>
    </citation>
    <scope>NUCLEOTIDE SEQUENCE [LARGE SCALE GENOMIC DNA]</scope>
    <source>
        <strain evidence="2">UHCC 0037</strain>
    </source>
</reference>
<protein>
    <submittedName>
        <fullName evidence="1">DUF1273 family protein</fullName>
    </submittedName>
</protein>